<sequence>MQGISTAKKLWEKLEGMYQAKGVSNQVYLKEVFHTLRMNEGTIISNHLSVLNDIIFELEAIGVKIDDEDIALRLIWSLPPSY</sequence>
<gene>
    <name evidence="1" type="ORF">Patl1_23739</name>
</gene>
<reference evidence="2" key="1">
    <citation type="journal article" date="2023" name="G3 (Bethesda)">
        <title>Genome assembly and association tests identify interacting loci associated with vigor, precocity, and sex in interspecific pistachio rootstocks.</title>
        <authorList>
            <person name="Palmer W."/>
            <person name="Jacygrad E."/>
            <person name="Sagayaradj S."/>
            <person name="Cavanaugh K."/>
            <person name="Han R."/>
            <person name="Bertier L."/>
            <person name="Beede B."/>
            <person name="Kafkas S."/>
            <person name="Golino D."/>
            <person name="Preece J."/>
            <person name="Michelmore R."/>
        </authorList>
    </citation>
    <scope>NUCLEOTIDE SEQUENCE [LARGE SCALE GENOMIC DNA]</scope>
</reference>
<dbReference type="EMBL" id="CM047909">
    <property type="protein sequence ID" value="KAJ0079568.1"/>
    <property type="molecule type" value="Genomic_DNA"/>
</dbReference>
<accession>A0ACC0ZZN6</accession>
<keyword evidence="2" id="KW-1185">Reference proteome</keyword>
<protein>
    <submittedName>
        <fullName evidence="1">Uncharacterized protein</fullName>
    </submittedName>
</protein>
<comment type="caution">
    <text evidence="1">The sequence shown here is derived from an EMBL/GenBank/DDBJ whole genome shotgun (WGS) entry which is preliminary data.</text>
</comment>
<organism evidence="1 2">
    <name type="scientific">Pistacia atlantica</name>
    <dbReference type="NCBI Taxonomy" id="434234"/>
    <lineage>
        <taxon>Eukaryota</taxon>
        <taxon>Viridiplantae</taxon>
        <taxon>Streptophyta</taxon>
        <taxon>Embryophyta</taxon>
        <taxon>Tracheophyta</taxon>
        <taxon>Spermatophyta</taxon>
        <taxon>Magnoliopsida</taxon>
        <taxon>eudicotyledons</taxon>
        <taxon>Gunneridae</taxon>
        <taxon>Pentapetalae</taxon>
        <taxon>rosids</taxon>
        <taxon>malvids</taxon>
        <taxon>Sapindales</taxon>
        <taxon>Anacardiaceae</taxon>
        <taxon>Pistacia</taxon>
    </lineage>
</organism>
<evidence type="ECO:0000313" key="2">
    <source>
        <dbReference type="Proteomes" id="UP001164250"/>
    </source>
</evidence>
<dbReference type="Proteomes" id="UP001164250">
    <property type="component" value="Chromosome 13"/>
</dbReference>
<proteinExistence type="predicted"/>
<name>A0ACC0ZZN6_9ROSI</name>
<evidence type="ECO:0000313" key="1">
    <source>
        <dbReference type="EMBL" id="KAJ0079568.1"/>
    </source>
</evidence>